<keyword evidence="7" id="KW-1185">Reference proteome</keyword>
<dbReference type="GO" id="GO:0005737">
    <property type="term" value="C:cytoplasm"/>
    <property type="evidence" value="ECO:0007669"/>
    <property type="project" value="TreeGrafter"/>
</dbReference>
<accession>A0A1M5S9H1</accession>
<dbReference type="NCBIfam" id="TIGR00486">
    <property type="entry name" value="YbgI_SA1388"/>
    <property type="match status" value="1"/>
</dbReference>
<dbReference type="RefSeq" id="WP_073195177.1">
    <property type="nucleotide sequence ID" value="NZ_FQXO01000010.1"/>
</dbReference>
<evidence type="ECO:0000256" key="4">
    <source>
        <dbReference type="PIRNR" id="PIRNR037489"/>
    </source>
</evidence>
<dbReference type="FunFam" id="3.40.1390.30:FF:000001">
    <property type="entry name" value="GTP cyclohydrolase 1 type 2"/>
    <property type="match status" value="1"/>
</dbReference>
<dbReference type="OrthoDB" id="9792792at2"/>
<feature type="binding site" evidence="5">
    <location>
        <position position="333"/>
    </location>
    <ligand>
        <name>a divalent metal cation</name>
        <dbReference type="ChEBI" id="CHEBI:60240"/>
        <label>1</label>
    </ligand>
</feature>
<dbReference type="FunFam" id="3.30.70.120:FF:000006">
    <property type="entry name" value="GTP cyclohydrolase 1 type 2 homolog"/>
    <property type="match status" value="1"/>
</dbReference>
<evidence type="ECO:0000313" key="6">
    <source>
        <dbReference type="EMBL" id="SHH35154.1"/>
    </source>
</evidence>
<reference evidence="7" key="1">
    <citation type="submission" date="2016-11" db="EMBL/GenBank/DDBJ databases">
        <authorList>
            <person name="Varghese N."/>
            <person name="Submissions S."/>
        </authorList>
    </citation>
    <scope>NUCLEOTIDE SEQUENCE [LARGE SCALE GENOMIC DNA]</scope>
    <source>
        <strain evidence="7">DSM 13643</strain>
    </source>
</reference>
<dbReference type="GO" id="GO:0046872">
    <property type="term" value="F:metal ion binding"/>
    <property type="evidence" value="ECO:0007669"/>
    <property type="project" value="UniProtKB-UniRule"/>
</dbReference>
<dbReference type="Gene3D" id="3.30.70.120">
    <property type="match status" value="1"/>
</dbReference>
<dbReference type="PANTHER" id="PTHR13799:SF14">
    <property type="entry name" value="GTP CYCLOHYDROLASE 1 TYPE 2 HOMOLOG"/>
    <property type="match status" value="1"/>
</dbReference>
<dbReference type="Gene3D" id="3.40.1390.30">
    <property type="entry name" value="NIF3 (NGG1p interacting factor 3)-like"/>
    <property type="match status" value="2"/>
</dbReference>
<name>A0A1M5S9H1_9FIRM</name>
<dbReference type="InterPro" id="IPR015867">
    <property type="entry name" value="N-reg_PII/ATP_PRibTrfase_C"/>
</dbReference>
<evidence type="ECO:0000256" key="5">
    <source>
        <dbReference type="PIRSR" id="PIRSR602678-1"/>
    </source>
</evidence>
<comment type="similarity">
    <text evidence="1 4">Belongs to the GTP cyclohydrolase I type 2/NIF3 family.</text>
</comment>
<gene>
    <name evidence="6" type="ORF">SAMN02745135_00521</name>
</gene>
<dbReference type="InterPro" id="IPR017221">
    <property type="entry name" value="DUF34/NIF3_bac"/>
</dbReference>
<dbReference type="PIRSF" id="PIRSF037489">
    <property type="entry name" value="UCP037489_NIF3_YqfO"/>
    <property type="match status" value="1"/>
</dbReference>
<sequence>MIVKEILDIMEKIAPIKLVDKWDNCGFQIGNINKNVEAIMLTLDVAEEVVQEAISKNVDLIISHHPILFNPISEITLNDTKGKILYDIIRHDISVYSAHTNLDVCKGGVNDVLADILQLKNKKILSKLYEEKLYKLVVFVPKTHVKKVRDTITESGGGWIGNYSHCTFNIDGFGTFMPREGTNPFIGTEGEVEVVEEIRIETIVPESILDTVVENMIKVHPYEEVAYDVYLLNNKGFDYGYGRIGELQDIIALGDFAKYVKKKLNCKSIKVIGDINKNVRRVAVCGGSGAEFIEIASKKGADVLVTGDIKYHEAQLAINLGLSLIDANHYDTEKVILPYLKEYIQKEVGNSIDIYTSNFNSVPYEIF</sequence>
<feature type="binding site" evidence="5">
    <location>
        <position position="329"/>
    </location>
    <ligand>
        <name>a divalent metal cation</name>
        <dbReference type="ChEBI" id="CHEBI:60240"/>
        <label>1</label>
    </ligand>
</feature>
<protein>
    <recommendedName>
        <fullName evidence="2 4">GTP cyclohydrolase 1 type 2 homolog</fullName>
    </recommendedName>
</protein>
<proteinExistence type="inferred from homology"/>
<dbReference type="InterPro" id="IPR036069">
    <property type="entry name" value="DUF34/NIF3_sf"/>
</dbReference>
<evidence type="ECO:0000256" key="3">
    <source>
        <dbReference type="ARBA" id="ARBA00022723"/>
    </source>
</evidence>
<dbReference type="Pfam" id="PF01784">
    <property type="entry name" value="DUF34_NIF3"/>
    <property type="match status" value="1"/>
</dbReference>
<dbReference type="EMBL" id="FQXO01000010">
    <property type="protein sequence ID" value="SHH35154.1"/>
    <property type="molecule type" value="Genomic_DNA"/>
</dbReference>
<feature type="binding site" evidence="5">
    <location>
        <position position="65"/>
    </location>
    <ligand>
        <name>a divalent metal cation</name>
        <dbReference type="ChEBI" id="CHEBI:60240"/>
        <label>1</label>
    </ligand>
</feature>
<dbReference type="PANTHER" id="PTHR13799">
    <property type="entry name" value="NGG1 INTERACTING FACTOR 3"/>
    <property type="match status" value="1"/>
</dbReference>
<dbReference type="Proteomes" id="UP000183967">
    <property type="component" value="Unassembled WGS sequence"/>
</dbReference>
<dbReference type="AlphaFoldDB" id="A0A1M5S9H1"/>
<keyword evidence="3 4" id="KW-0479">Metal-binding</keyword>
<dbReference type="InterPro" id="IPR002678">
    <property type="entry name" value="DUF34/NIF3"/>
</dbReference>
<feature type="binding site" evidence="5">
    <location>
        <position position="64"/>
    </location>
    <ligand>
        <name>a divalent metal cation</name>
        <dbReference type="ChEBI" id="CHEBI:60240"/>
        <label>2</label>
    </ligand>
</feature>
<evidence type="ECO:0000313" key="7">
    <source>
        <dbReference type="Proteomes" id="UP000183967"/>
    </source>
</evidence>
<evidence type="ECO:0000256" key="1">
    <source>
        <dbReference type="ARBA" id="ARBA00006964"/>
    </source>
</evidence>
<feature type="binding site" evidence="5">
    <location>
        <position position="103"/>
    </location>
    <ligand>
        <name>a divalent metal cation</name>
        <dbReference type="ChEBI" id="CHEBI:60240"/>
        <label>1</label>
    </ligand>
</feature>
<dbReference type="SUPFAM" id="SSF102705">
    <property type="entry name" value="NIF3 (NGG1p interacting factor 3)-like"/>
    <property type="match status" value="1"/>
</dbReference>
<organism evidence="6 7">
    <name type="scientific">Caloranaerobacter azorensis DSM 13643</name>
    <dbReference type="NCBI Taxonomy" id="1121264"/>
    <lineage>
        <taxon>Bacteria</taxon>
        <taxon>Bacillati</taxon>
        <taxon>Bacillota</taxon>
        <taxon>Tissierellia</taxon>
        <taxon>Tissierellales</taxon>
        <taxon>Thermohalobacteraceae</taxon>
        <taxon>Caloranaerobacter</taxon>
    </lineage>
</organism>
<evidence type="ECO:0000256" key="2">
    <source>
        <dbReference type="ARBA" id="ARBA00022112"/>
    </source>
</evidence>